<dbReference type="EMBL" id="HG322950">
    <property type="protein sequence ID" value="CDF84701.1"/>
    <property type="molecule type" value="Genomic_DNA"/>
</dbReference>
<dbReference type="AlphaFoldDB" id="A0A024HIJ8"/>
<reference evidence="1 2" key="2">
    <citation type="submission" date="2014-05" db="EMBL/GenBank/DDBJ databases">
        <title>Genome sequence of the 3-chlorobenzoate degrading bacterium Pseudomonas knackmussii B13 shows multiple evidence for horizontal gene transfer.</title>
        <authorList>
            <person name="Miyazaki R."/>
            <person name="Bertelli C."/>
            <person name="Falquet L."/>
            <person name="Robinson-Rechavi M."/>
            <person name="Gharib W."/>
            <person name="Roy S."/>
            <person name="Van der Meer J.R."/>
        </authorList>
    </citation>
    <scope>NUCLEOTIDE SEQUENCE [LARGE SCALE GENOMIC DNA]</scope>
    <source>
        <strain evidence="1 2">B13</strain>
    </source>
</reference>
<proteinExistence type="predicted"/>
<gene>
    <name evidence="1" type="ORF">PKB_3357</name>
</gene>
<dbReference type="PATRIC" id="fig|1301098.3.peg.3371"/>
<organism evidence="1 2">
    <name type="scientific">Pseudomonas knackmussii (strain DSM 6978 / CCUG 54928 / LMG 23759 / B13)</name>
    <dbReference type="NCBI Taxonomy" id="1301098"/>
    <lineage>
        <taxon>Bacteria</taxon>
        <taxon>Pseudomonadati</taxon>
        <taxon>Pseudomonadota</taxon>
        <taxon>Gammaproteobacteria</taxon>
        <taxon>Pseudomonadales</taxon>
        <taxon>Pseudomonadaceae</taxon>
        <taxon>Pseudomonas</taxon>
    </lineage>
</organism>
<dbReference type="STRING" id="1301098.PKB_3357"/>
<dbReference type="HOGENOM" id="CLU_2754805_0_0_6"/>
<evidence type="ECO:0000313" key="1">
    <source>
        <dbReference type="EMBL" id="CDF84701.1"/>
    </source>
</evidence>
<sequence>MNRPNQQLRSELQDIAQMGEEAAHVIWQVVKTLPEDQIEALMQAIGLVHECVDKAHDLANRVKAGGVVAV</sequence>
<evidence type="ECO:0000313" key="2">
    <source>
        <dbReference type="Proteomes" id="UP000025241"/>
    </source>
</evidence>
<protein>
    <submittedName>
        <fullName evidence="1">Uncharacterized protein</fullName>
    </submittedName>
</protein>
<dbReference type="Proteomes" id="UP000025241">
    <property type="component" value="Chromosome I"/>
</dbReference>
<accession>A0A024HIJ8</accession>
<dbReference type="RefSeq" id="WP_043253211.1">
    <property type="nucleotide sequence ID" value="NZ_HG322950.1"/>
</dbReference>
<dbReference type="KEGG" id="pkc:PKB_3357"/>
<reference evidence="1 2" key="1">
    <citation type="submission" date="2013-03" db="EMBL/GenBank/DDBJ databases">
        <authorList>
            <person name="Linke B."/>
        </authorList>
    </citation>
    <scope>NUCLEOTIDE SEQUENCE [LARGE SCALE GENOMIC DNA]</scope>
    <source>
        <strain evidence="1 2">B13</strain>
    </source>
</reference>
<keyword evidence="2" id="KW-1185">Reference proteome</keyword>
<name>A0A024HIJ8_PSEKB</name>